<dbReference type="Pfam" id="PF12947">
    <property type="entry name" value="EGF_3"/>
    <property type="match status" value="1"/>
</dbReference>
<evidence type="ECO:0000256" key="3">
    <source>
        <dbReference type="PROSITE-ProRule" id="PRU00076"/>
    </source>
</evidence>
<comment type="caution">
    <text evidence="3">Lacks conserved residue(s) required for the propagation of feature annotation.</text>
</comment>
<keyword evidence="2 3" id="KW-1015">Disulfide bond</keyword>
<dbReference type="InterPro" id="IPR000742">
    <property type="entry name" value="EGF"/>
</dbReference>
<feature type="region of interest" description="Disordered" evidence="4">
    <location>
        <begin position="1"/>
        <end position="35"/>
    </location>
</feature>
<feature type="domain" description="EGF-like" evidence="5">
    <location>
        <begin position="86"/>
        <end position="125"/>
    </location>
</feature>
<dbReference type="Gene3D" id="2.10.25.10">
    <property type="entry name" value="Laminin"/>
    <property type="match status" value="1"/>
</dbReference>
<evidence type="ECO:0000259" key="5">
    <source>
        <dbReference type="PROSITE" id="PS50026"/>
    </source>
</evidence>
<sequence length="175" mass="19447">MVGEWEIHPQYTRPRFEPRSPRHRQSSIPQSGAATEAVLSRPEPACYNSTLCFCPTGYTYEPLTGTCDLPPGADSHTHGTMGPTGHKPSCNIVNTCHPHAQCVLITQDNKYRCQCDAGYEGDGYECGEIGGCNFWSWVLASDPVRVNQVWTHAHQNCVKDRLQCRDNSHANRDVG</sequence>
<name>A0A7R9BCA8_TIMSH</name>
<dbReference type="AlphaFoldDB" id="A0A7R9BCA8"/>
<dbReference type="EMBL" id="OC018590">
    <property type="protein sequence ID" value="CAD7268971.1"/>
    <property type="molecule type" value="Genomic_DNA"/>
</dbReference>
<evidence type="ECO:0000256" key="2">
    <source>
        <dbReference type="ARBA" id="ARBA00023157"/>
    </source>
</evidence>
<evidence type="ECO:0000256" key="1">
    <source>
        <dbReference type="ARBA" id="ARBA00022536"/>
    </source>
</evidence>
<keyword evidence="1 3" id="KW-0245">EGF-like domain</keyword>
<proteinExistence type="predicted"/>
<reference evidence="6" key="1">
    <citation type="submission" date="2020-11" db="EMBL/GenBank/DDBJ databases">
        <authorList>
            <person name="Tran Van P."/>
        </authorList>
    </citation>
    <scope>NUCLEOTIDE SEQUENCE</scope>
</reference>
<protein>
    <recommendedName>
        <fullName evidence="5">EGF-like domain-containing protein</fullName>
    </recommendedName>
</protein>
<evidence type="ECO:0000256" key="4">
    <source>
        <dbReference type="SAM" id="MobiDB-lite"/>
    </source>
</evidence>
<gene>
    <name evidence="6" type="ORF">TSIB3V08_LOCUS12971</name>
</gene>
<dbReference type="PROSITE" id="PS50026">
    <property type="entry name" value="EGF_3"/>
    <property type="match status" value="1"/>
</dbReference>
<feature type="disulfide bond" evidence="3">
    <location>
        <begin position="96"/>
        <end position="113"/>
    </location>
</feature>
<evidence type="ECO:0000313" key="6">
    <source>
        <dbReference type="EMBL" id="CAD7268971.1"/>
    </source>
</evidence>
<organism evidence="6">
    <name type="scientific">Timema shepardi</name>
    <name type="common">Walking stick</name>
    <dbReference type="NCBI Taxonomy" id="629360"/>
    <lineage>
        <taxon>Eukaryota</taxon>
        <taxon>Metazoa</taxon>
        <taxon>Ecdysozoa</taxon>
        <taxon>Arthropoda</taxon>
        <taxon>Hexapoda</taxon>
        <taxon>Insecta</taxon>
        <taxon>Pterygota</taxon>
        <taxon>Neoptera</taxon>
        <taxon>Polyneoptera</taxon>
        <taxon>Phasmatodea</taxon>
        <taxon>Timematodea</taxon>
        <taxon>Timematoidea</taxon>
        <taxon>Timematidae</taxon>
        <taxon>Timema</taxon>
    </lineage>
</organism>
<accession>A0A7R9BCA8</accession>
<dbReference type="InterPro" id="IPR024731">
    <property type="entry name" value="NELL2-like_EGF"/>
</dbReference>